<keyword evidence="1" id="KW-1133">Transmembrane helix</keyword>
<dbReference type="EMBL" id="UOEP01000178">
    <property type="protein sequence ID" value="VAW22741.1"/>
    <property type="molecule type" value="Genomic_DNA"/>
</dbReference>
<feature type="transmembrane region" description="Helical" evidence="1">
    <location>
        <begin position="33"/>
        <end position="56"/>
    </location>
</feature>
<feature type="transmembrane region" description="Helical" evidence="1">
    <location>
        <begin position="108"/>
        <end position="129"/>
    </location>
</feature>
<accession>A0A3B0TVP2</accession>
<feature type="transmembrane region" description="Helical" evidence="1">
    <location>
        <begin position="6"/>
        <end position="26"/>
    </location>
</feature>
<protein>
    <submittedName>
        <fullName evidence="2">Uncharacterized protein</fullName>
    </submittedName>
</protein>
<sequence>MVFKLLHVALLASFKYILTIPYAMLIGLEYKEALLAVLAGGIGGFLFFYYLSGWVIQKSYVFWSKTWKKFPASIKSRFRILLRFISRKRPRKVFTRKNRLIARLRNNYGFWGIIIATPVFLTIPLGAFLTNKYYAGRKHVVAYMVLSIIGWALLLTAILQLFPGILG</sequence>
<organism evidence="2">
    <name type="scientific">hydrothermal vent metagenome</name>
    <dbReference type="NCBI Taxonomy" id="652676"/>
    <lineage>
        <taxon>unclassified sequences</taxon>
        <taxon>metagenomes</taxon>
        <taxon>ecological metagenomes</taxon>
    </lineage>
</organism>
<gene>
    <name evidence="2" type="ORF">MNBD_BACTEROID01-109</name>
</gene>
<evidence type="ECO:0000256" key="1">
    <source>
        <dbReference type="SAM" id="Phobius"/>
    </source>
</evidence>
<reference evidence="2" key="1">
    <citation type="submission" date="2018-06" db="EMBL/GenBank/DDBJ databases">
        <authorList>
            <person name="Zhirakovskaya E."/>
        </authorList>
    </citation>
    <scope>NUCLEOTIDE SEQUENCE</scope>
</reference>
<feature type="transmembrane region" description="Helical" evidence="1">
    <location>
        <begin position="141"/>
        <end position="162"/>
    </location>
</feature>
<proteinExistence type="predicted"/>
<name>A0A3B0TVP2_9ZZZZ</name>
<dbReference type="AlphaFoldDB" id="A0A3B0TVP2"/>
<keyword evidence="1" id="KW-0472">Membrane</keyword>
<keyword evidence="1" id="KW-0812">Transmembrane</keyword>
<evidence type="ECO:0000313" key="2">
    <source>
        <dbReference type="EMBL" id="VAW22741.1"/>
    </source>
</evidence>